<gene>
    <name evidence="2" type="ORF">RIL96_00565</name>
</gene>
<keyword evidence="1" id="KW-0472">Membrane</keyword>
<feature type="transmembrane region" description="Helical" evidence="1">
    <location>
        <begin position="66"/>
        <end position="84"/>
    </location>
</feature>
<dbReference type="InterPro" id="IPR009781">
    <property type="entry name" value="DUF1345"/>
</dbReference>
<evidence type="ECO:0000256" key="1">
    <source>
        <dbReference type="SAM" id="Phobius"/>
    </source>
</evidence>
<comment type="caution">
    <text evidence="2">The sequence shown here is derived from an EMBL/GenBank/DDBJ whole genome shotgun (WGS) entry which is preliminary data.</text>
</comment>
<sequence>MEHRQAGPDGATGADGAVGALGVRHPRGHRLIGHHRLLLAAAAGILTAGLTMLGGASVVLAVMTGWIVLAGLFLAWSGAALLRLDAAGTRRSAVGQDPGRIGVDAVILGACAVSLIGVGRCSSTAESVPAPESWRCSGCSR</sequence>
<dbReference type="EMBL" id="JAVKGR010000001">
    <property type="protein sequence ID" value="MDR8018058.1"/>
    <property type="molecule type" value="Genomic_DNA"/>
</dbReference>
<keyword evidence="1" id="KW-1133">Transmembrane helix</keyword>
<keyword evidence="1" id="KW-0812">Transmembrane</keyword>
<evidence type="ECO:0000313" key="2">
    <source>
        <dbReference type="EMBL" id="MDR8018058.1"/>
    </source>
</evidence>
<reference evidence="2 3" key="1">
    <citation type="submission" date="2023-09" db="EMBL/GenBank/DDBJ databases">
        <title>Description of three actinobacteria isolated from air of manufacturing shop in a pharmaceutical factory.</title>
        <authorList>
            <person name="Zhang D.-F."/>
        </authorList>
    </citation>
    <scope>NUCLEOTIDE SEQUENCE [LARGE SCALE GENOMIC DNA]</scope>
    <source>
        <strain evidence="2 3">LY-0111</strain>
    </source>
</reference>
<feature type="transmembrane region" description="Helical" evidence="1">
    <location>
        <begin position="37"/>
        <end position="60"/>
    </location>
</feature>
<dbReference type="Pfam" id="PF07077">
    <property type="entry name" value="DUF1345"/>
    <property type="match status" value="1"/>
</dbReference>
<dbReference type="Proteomes" id="UP001251870">
    <property type="component" value="Unassembled WGS sequence"/>
</dbReference>
<dbReference type="RefSeq" id="WP_310547051.1">
    <property type="nucleotide sequence ID" value="NZ_JAVKGR010000001.1"/>
</dbReference>
<accession>A0ABU2DNG8</accession>
<keyword evidence="3" id="KW-1185">Reference proteome</keyword>
<name>A0ABU2DNG8_9MICC</name>
<protein>
    <submittedName>
        <fullName evidence="2">Uncharacterized protein</fullName>
    </submittedName>
</protein>
<proteinExistence type="predicted"/>
<evidence type="ECO:0000313" key="3">
    <source>
        <dbReference type="Proteomes" id="UP001251870"/>
    </source>
</evidence>
<organism evidence="2 3">
    <name type="scientific">Nesterenkonia aerolata</name>
    <dbReference type="NCBI Taxonomy" id="3074079"/>
    <lineage>
        <taxon>Bacteria</taxon>
        <taxon>Bacillati</taxon>
        <taxon>Actinomycetota</taxon>
        <taxon>Actinomycetes</taxon>
        <taxon>Micrococcales</taxon>
        <taxon>Micrococcaceae</taxon>
        <taxon>Nesterenkonia</taxon>
    </lineage>
</organism>